<feature type="transmembrane region" description="Helical" evidence="15">
    <location>
        <begin position="465"/>
        <end position="485"/>
    </location>
</feature>
<keyword evidence="8 16" id="KW-0732">Signal</keyword>
<feature type="transmembrane region" description="Helical" evidence="15">
    <location>
        <begin position="637"/>
        <end position="655"/>
    </location>
</feature>
<evidence type="ECO:0000256" key="14">
    <source>
        <dbReference type="PROSITE-ProRule" id="PRU00175"/>
    </source>
</evidence>
<dbReference type="GO" id="GO:0005794">
    <property type="term" value="C:Golgi apparatus"/>
    <property type="evidence" value="ECO:0007669"/>
    <property type="project" value="EnsemblFungi"/>
</dbReference>
<evidence type="ECO:0000313" key="19">
    <source>
        <dbReference type="Proteomes" id="UP000006790"/>
    </source>
</evidence>
<dbReference type="UniPathway" id="UPA00143"/>
<dbReference type="EC" id="2.3.2.27" evidence="4"/>
<feature type="chain" id="PRO_5003510629" description="RING-type E3 ubiquitin transferase" evidence="16">
    <location>
        <begin position="23"/>
        <end position="758"/>
    </location>
</feature>
<keyword evidence="6 15" id="KW-0812">Transmembrane</keyword>
<evidence type="ECO:0000256" key="2">
    <source>
        <dbReference type="ARBA" id="ARBA00004127"/>
    </source>
</evidence>
<dbReference type="InterPro" id="IPR021319">
    <property type="entry name" value="DUF2921"/>
</dbReference>
<dbReference type="HOGENOM" id="CLU_010475_1_0_1"/>
<dbReference type="GO" id="GO:0061630">
    <property type="term" value="F:ubiquitin protein ligase activity"/>
    <property type="evidence" value="ECO:0007669"/>
    <property type="project" value="UniProtKB-EC"/>
</dbReference>
<evidence type="ECO:0000313" key="18">
    <source>
        <dbReference type="EMBL" id="AET41086.1"/>
    </source>
</evidence>
<evidence type="ECO:0000256" key="11">
    <source>
        <dbReference type="ARBA" id="ARBA00022833"/>
    </source>
</evidence>
<evidence type="ECO:0000259" key="17">
    <source>
        <dbReference type="PROSITE" id="PS50089"/>
    </source>
</evidence>
<dbReference type="GO" id="GO:0043162">
    <property type="term" value="P:ubiquitin-dependent protein catabolic process via the multivesicular body sorting pathway"/>
    <property type="evidence" value="ECO:0007669"/>
    <property type="project" value="EnsemblFungi"/>
</dbReference>
<dbReference type="eggNOG" id="KOG0828">
    <property type="taxonomic scope" value="Eukaryota"/>
</dbReference>
<reference evidence="19" key="1">
    <citation type="journal article" date="2012" name="G3 (Bethesda)">
        <title>Pichia sorbitophila, an interspecies yeast hybrid reveals early steps of genome resolution following polyploidization.</title>
        <authorList>
            <person name="Leh Louis V."/>
            <person name="Despons L."/>
            <person name="Friedrich A."/>
            <person name="Martin T."/>
            <person name="Durrens P."/>
            <person name="Casaregola S."/>
            <person name="Neuveglise C."/>
            <person name="Fairhead C."/>
            <person name="Marck C."/>
            <person name="Cruz J.A."/>
            <person name="Straub M.L."/>
            <person name="Kugler V."/>
            <person name="Sacerdot C."/>
            <person name="Uzunov Z."/>
            <person name="Thierry A."/>
            <person name="Weiss S."/>
            <person name="Bleykasten C."/>
            <person name="De Montigny J."/>
            <person name="Jacques N."/>
            <person name="Jung P."/>
            <person name="Lemaire M."/>
            <person name="Mallet S."/>
            <person name="Morel G."/>
            <person name="Richard G.F."/>
            <person name="Sarkar A."/>
            <person name="Savel G."/>
            <person name="Schacherer J."/>
            <person name="Seret M.L."/>
            <person name="Talla E."/>
            <person name="Samson G."/>
            <person name="Jubin C."/>
            <person name="Poulain J."/>
            <person name="Vacherie B."/>
            <person name="Barbe V."/>
            <person name="Pelletier E."/>
            <person name="Sherman D.J."/>
            <person name="Westhof E."/>
            <person name="Weissenbach J."/>
            <person name="Baret P.V."/>
            <person name="Wincker P."/>
            <person name="Gaillardin C."/>
            <person name="Dujon B."/>
            <person name="Souciet J.L."/>
        </authorList>
    </citation>
    <scope>NUCLEOTIDE SEQUENCE [LARGE SCALE GENOMIC DNA]</scope>
    <source>
        <strain evidence="19">CBS 270.75 / DBVPG 7215 / KCTC 17166 / NRRL Y-17582</strain>
    </source>
</reference>
<evidence type="ECO:0000256" key="9">
    <source>
        <dbReference type="ARBA" id="ARBA00022771"/>
    </source>
</evidence>
<dbReference type="Pfam" id="PF12678">
    <property type="entry name" value="zf-rbx1"/>
    <property type="match status" value="1"/>
</dbReference>
<dbReference type="InParanoid" id="G8JW71"/>
<keyword evidence="5" id="KW-0808">Transferase</keyword>
<comment type="subcellular location">
    <subcellularLocation>
        <location evidence="2">Endomembrane system</location>
        <topology evidence="2">Multi-pass membrane protein</topology>
    </subcellularLocation>
</comment>
<feature type="transmembrane region" description="Helical" evidence="15">
    <location>
        <begin position="604"/>
        <end position="625"/>
    </location>
</feature>
<dbReference type="Pfam" id="PF11145">
    <property type="entry name" value="DUF2921"/>
    <property type="match status" value="2"/>
</dbReference>
<evidence type="ECO:0000256" key="1">
    <source>
        <dbReference type="ARBA" id="ARBA00000900"/>
    </source>
</evidence>
<dbReference type="InterPro" id="IPR050731">
    <property type="entry name" value="HRD1_E3_ubiq-ligases"/>
</dbReference>
<evidence type="ECO:0000256" key="12">
    <source>
        <dbReference type="ARBA" id="ARBA00022989"/>
    </source>
</evidence>
<comment type="catalytic activity">
    <reaction evidence="1">
        <text>S-ubiquitinyl-[E2 ubiquitin-conjugating enzyme]-L-cysteine + [acceptor protein]-L-lysine = [E2 ubiquitin-conjugating enzyme]-L-cysteine + N(6)-ubiquitinyl-[acceptor protein]-L-lysine.</text>
        <dbReference type="EC" id="2.3.2.27"/>
    </reaction>
</comment>
<feature type="transmembrane region" description="Helical" evidence="15">
    <location>
        <begin position="402"/>
        <end position="420"/>
    </location>
</feature>
<dbReference type="SMART" id="SM00184">
    <property type="entry name" value="RING"/>
    <property type="match status" value="1"/>
</dbReference>
<keyword evidence="13 15" id="KW-0472">Membrane</keyword>
<dbReference type="FunFam" id="3.30.40.10:FF:000626">
    <property type="entry name" value="Transmembrane ubiquitin ligase 1"/>
    <property type="match status" value="1"/>
</dbReference>
<evidence type="ECO:0000256" key="7">
    <source>
        <dbReference type="ARBA" id="ARBA00022723"/>
    </source>
</evidence>
<evidence type="ECO:0000256" key="8">
    <source>
        <dbReference type="ARBA" id="ARBA00022729"/>
    </source>
</evidence>
<feature type="signal peptide" evidence="16">
    <location>
        <begin position="1"/>
        <end position="22"/>
    </location>
</feature>
<dbReference type="GeneID" id="11471309"/>
<dbReference type="Proteomes" id="UP000006790">
    <property type="component" value="Chromosome 7"/>
</dbReference>
<dbReference type="STRING" id="931890.G8JW71"/>
<dbReference type="KEGG" id="erc:Ecym_7241"/>
<evidence type="ECO:0000256" key="13">
    <source>
        <dbReference type="ARBA" id="ARBA00023136"/>
    </source>
</evidence>
<dbReference type="Gene3D" id="3.30.40.10">
    <property type="entry name" value="Zinc/RING finger domain, C3HC4 (zinc finger)"/>
    <property type="match status" value="1"/>
</dbReference>
<gene>
    <name evidence="18" type="ordered locus">Ecym_7241</name>
</gene>
<accession>G8JW71</accession>
<evidence type="ECO:0000256" key="4">
    <source>
        <dbReference type="ARBA" id="ARBA00012483"/>
    </source>
</evidence>
<dbReference type="InterPro" id="IPR001841">
    <property type="entry name" value="Znf_RING"/>
</dbReference>
<dbReference type="EMBL" id="CP002503">
    <property type="protein sequence ID" value="AET41086.1"/>
    <property type="molecule type" value="Genomic_DNA"/>
</dbReference>
<dbReference type="AlphaFoldDB" id="G8JW71"/>
<feature type="transmembrane region" description="Helical" evidence="15">
    <location>
        <begin position="531"/>
        <end position="549"/>
    </location>
</feature>
<keyword evidence="9 14" id="KW-0863">Zinc-finger</keyword>
<dbReference type="GO" id="GO:0008270">
    <property type="term" value="F:zinc ion binding"/>
    <property type="evidence" value="ECO:0007669"/>
    <property type="project" value="UniProtKB-KW"/>
</dbReference>
<dbReference type="OrthoDB" id="9984778at2759"/>
<keyword evidence="19" id="KW-1185">Reference proteome</keyword>
<dbReference type="PANTHER" id="PTHR22763:SF162">
    <property type="entry name" value="TRANSMEMBRANE E3 UBIQUITIN-PROTEIN LIGASE 1"/>
    <property type="match status" value="1"/>
</dbReference>
<dbReference type="GO" id="GO:0043161">
    <property type="term" value="P:proteasome-mediated ubiquitin-dependent protein catabolic process"/>
    <property type="evidence" value="ECO:0007669"/>
    <property type="project" value="TreeGrafter"/>
</dbReference>
<name>G8JW71_ERECY</name>
<evidence type="ECO:0000256" key="6">
    <source>
        <dbReference type="ARBA" id="ARBA00022692"/>
    </source>
</evidence>
<dbReference type="FunCoup" id="G8JW71">
    <property type="interactions" value="38"/>
</dbReference>
<dbReference type="PANTHER" id="PTHR22763">
    <property type="entry name" value="RING ZINC FINGER PROTEIN"/>
    <property type="match status" value="1"/>
</dbReference>
<feature type="transmembrane region" description="Helical" evidence="15">
    <location>
        <begin position="432"/>
        <end position="453"/>
    </location>
</feature>
<keyword evidence="11" id="KW-0862">Zinc</keyword>
<dbReference type="InterPro" id="IPR011016">
    <property type="entry name" value="Znf_RING-CH"/>
</dbReference>
<evidence type="ECO:0000256" key="5">
    <source>
        <dbReference type="ARBA" id="ARBA00022679"/>
    </source>
</evidence>
<dbReference type="GO" id="GO:0140624">
    <property type="term" value="P:EGAD pathway"/>
    <property type="evidence" value="ECO:0007669"/>
    <property type="project" value="EnsemblFungi"/>
</dbReference>
<evidence type="ECO:0000256" key="3">
    <source>
        <dbReference type="ARBA" id="ARBA00004906"/>
    </source>
</evidence>
<organism evidence="18 19">
    <name type="scientific">Eremothecium cymbalariae (strain CBS 270.75 / DBVPG 7215 / KCTC 17166 / NRRL Y-17582)</name>
    <name type="common">Yeast</name>
    <dbReference type="NCBI Taxonomy" id="931890"/>
    <lineage>
        <taxon>Eukaryota</taxon>
        <taxon>Fungi</taxon>
        <taxon>Dikarya</taxon>
        <taxon>Ascomycota</taxon>
        <taxon>Saccharomycotina</taxon>
        <taxon>Saccharomycetes</taxon>
        <taxon>Saccharomycetales</taxon>
        <taxon>Saccharomycetaceae</taxon>
        <taxon>Eremothecium</taxon>
    </lineage>
</organism>
<evidence type="ECO:0000256" key="15">
    <source>
        <dbReference type="SAM" id="Phobius"/>
    </source>
</evidence>
<evidence type="ECO:0000256" key="16">
    <source>
        <dbReference type="SAM" id="SignalP"/>
    </source>
</evidence>
<proteinExistence type="predicted"/>
<sequence>MEFDGNTFIFVLILLFIFFSSPGDDGVTSQYEFNQLQLLKDQYRREYLSFHNMSYSTNFQNITGFKLSYLDAKQDPERKALYPIDGKKYDDWKVNDEYMTIPDDVLELIKSDFWSENGVSESFPPNITGALHGVVELVSNNKYTLIPMGINKFYQPPTDFAQDMPGKGEYYLRNPEDMSRYGELHNVTFPSGIVDISISHIDKVPPAWKRSDNSKTARFNTQEEKWKMLHLKLDFYDQEEHEKHNIDSKAIYDVQRGRILLMSESAKFHSLFAFPHYMTLDTDEDSYNSLTKLIDEYWNASDYLNTLSMDNLQEWYETANYKCEYVGYFQLKPWDKYTKDQIGMIDDELTWPIGRPVNLSDVPPITISKGLLYSPDCGVQLKLHDVIGPRYEVQVRSIRKHLLFGCCLFAAQIYLFLLQMQYTNTPSSVNRISYWCLAMMNLVDGLLAVVYFVASALWKELYLPLSISSFACFILASVFEIRYMISVHASQINERSVNIWTLLRSGVTEIRPPLTVIPDESAISGSLYGRFFFTLFVSMFVILSSLSWPKGIRTGFEYLCLIILNSYWVPQIFRNAVKGNQPRPSRDGELSDSNNRNNSNRMPLLWKFIIGTTIIRIAPIVYVFTYPSNMFRHHRDIRFAAILSFWLLLQILVLYSQDILGARWFLPRHTIPEGYSYHKAMLSSDLLEHGATGNYCIDCAICMSEVAIYVEDIPETHKTNPNEYMVTPCAHVFHTECLENWMSYKLQCPVCRAPLPPL</sequence>
<evidence type="ECO:0000256" key="10">
    <source>
        <dbReference type="ARBA" id="ARBA00022786"/>
    </source>
</evidence>
<keyword evidence="10" id="KW-0833">Ubl conjugation pathway</keyword>
<dbReference type="RefSeq" id="XP_003647903.1">
    <property type="nucleotide sequence ID" value="XM_003647855.1"/>
</dbReference>
<dbReference type="PROSITE" id="PS50089">
    <property type="entry name" value="ZF_RING_2"/>
    <property type="match status" value="1"/>
</dbReference>
<keyword evidence="7" id="KW-0479">Metal-binding</keyword>
<comment type="pathway">
    <text evidence="3">Protein modification; protein ubiquitination.</text>
</comment>
<dbReference type="SUPFAM" id="SSF57850">
    <property type="entry name" value="RING/U-box"/>
    <property type="match status" value="1"/>
</dbReference>
<keyword evidence="12 15" id="KW-1133">Transmembrane helix</keyword>
<dbReference type="InterPro" id="IPR024766">
    <property type="entry name" value="Znf_RING_H2"/>
</dbReference>
<feature type="domain" description="RING-type" evidence="17">
    <location>
        <begin position="699"/>
        <end position="752"/>
    </location>
</feature>
<dbReference type="GO" id="GO:0044695">
    <property type="term" value="C:Dsc E3 ubiquitin ligase complex"/>
    <property type="evidence" value="ECO:0007669"/>
    <property type="project" value="EnsemblFungi"/>
</dbReference>
<protein>
    <recommendedName>
        <fullName evidence="4">RING-type E3 ubiquitin transferase</fullName>
        <ecNumber evidence="4">2.3.2.27</ecNumber>
    </recommendedName>
</protein>
<dbReference type="SMART" id="SM00744">
    <property type="entry name" value="RINGv"/>
    <property type="match status" value="1"/>
</dbReference>
<dbReference type="OMA" id="LEGWMRF"/>
<dbReference type="GO" id="GO:0016567">
    <property type="term" value="P:protein ubiquitination"/>
    <property type="evidence" value="ECO:0007669"/>
    <property type="project" value="UniProtKB-UniPathway"/>
</dbReference>
<dbReference type="InterPro" id="IPR013083">
    <property type="entry name" value="Znf_RING/FYVE/PHD"/>
</dbReference>